<keyword evidence="8" id="KW-1185">Reference proteome</keyword>
<reference evidence="7 8" key="2">
    <citation type="submission" date="2018-11" db="EMBL/GenBank/DDBJ databases">
        <authorList>
            <consortium name="Pathogen Informatics"/>
        </authorList>
    </citation>
    <scope>NUCLEOTIDE SEQUENCE [LARGE SCALE GENOMIC DNA]</scope>
</reference>
<protein>
    <submittedName>
        <fullName evidence="9">PXMP2/4 family protein 2</fullName>
    </submittedName>
</protein>
<dbReference type="PANTHER" id="PTHR11266:SF8">
    <property type="entry name" value="MPV17-LIKE PROTEIN 2"/>
    <property type="match status" value="1"/>
</dbReference>
<evidence type="ECO:0000256" key="6">
    <source>
        <dbReference type="RuleBase" id="RU363053"/>
    </source>
</evidence>
<evidence type="ECO:0000256" key="4">
    <source>
        <dbReference type="ARBA" id="ARBA00022989"/>
    </source>
</evidence>
<accession>A0A183DAM0</accession>
<gene>
    <name evidence="7" type="ORF">GPUH_LOCUS5762</name>
</gene>
<evidence type="ECO:0000256" key="3">
    <source>
        <dbReference type="ARBA" id="ARBA00022692"/>
    </source>
</evidence>
<dbReference type="OrthoDB" id="5818469at2759"/>
<comment type="subcellular location">
    <subcellularLocation>
        <location evidence="1">Membrane</location>
        <topology evidence="1">Multi-pass membrane protein</topology>
    </subcellularLocation>
</comment>
<evidence type="ECO:0000313" key="9">
    <source>
        <dbReference type="WBParaSite" id="GPUH_0000576901-mRNA-1"/>
    </source>
</evidence>
<keyword evidence="4" id="KW-1133">Transmembrane helix</keyword>
<dbReference type="InterPro" id="IPR007248">
    <property type="entry name" value="Mpv17_PMP22"/>
</dbReference>
<keyword evidence="3" id="KW-0812">Transmembrane</keyword>
<keyword evidence="5" id="KW-0472">Membrane</keyword>
<dbReference type="PANTHER" id="PTHR11266">
    <property type="entry name" value="PEROXISOMAL MEMBRANE PROTEIN 2, PXMP2 MPV17"/>
    <property type="match status" value="1"/>
</dbReference>
<comment type="similarity">
    <text evidence="2 6">Belongs to the peroxisomal membrane protein PXMP2/4 family.</text>
</comment>
<dbReference type="GO" id="GO:0016020">
    <property type="term" value="C:membrane"/>
    <property type="evidence" value="ECO:0007669"/>
    <property type="project" value="UniProtKB-SubCell"/>
</dbReference>
<evidence type="ECO:0000313" key="8">
    <source>
        <dbReference type="Proteomes" id="UP000271098"/>
    </source>
</evidence>
<dbReference type="EMBL" id="UYRT01012603">
    <property type="protein sequence ID" value="VDK52059.1"/>
    <property type="molecule type" value="Genomic_DNA"/>
</dbReference>
<name>A0A183DAM0_9BILA</name>
<dbReference type="AlphaFoldDB" id="A0A183DAM0"/>
<reference evidence="9" key="1">
    <citation type="submission" date="2016-06" db="UniProtKB">
        <authorList>
            <consortium name="WormBaseParasite"/>
        </authorList>
    </citation>
    <scope>IDENTIFICATION</scope>
</reference>
<dbReference type="GO" id="GO:0061668">
    <property type="term" value="P:mitochondrial ribosome assembly"/>
    <property type="evidence" value="ECO:0007669"/>
    <property type="project" value="TreeGrafter"/>
</dbReference>
<proteinExistence type="inferred from homology"/>
<evidence type="ECO:0000313" key="7">
    <source>
        <dbReference type="EMBL" id="VDK52059.1"/>
    </source>
</evidence>
<sequence>MFQNHLPKAFRQQKLLLTNVMGTCVMLAAADTIQQHIDHYIYPSRNRHFDARSVGRFGIMGLVMGPMSHYWYLWLEGAVTRGSTASIVTKKIILDVVITPAFGSTFVCG</sequence>
<dbReference type="Proteomes" id="UP000271098">
    <property type="component" value="Unassembled WGS sequence"/>
</dbReference>
<evidence type="ECO:0000256" key="5">
    <source>
        <dbReference type="ARBA" id="ARBA00023136"/>
    </source>
</evidence>
<organism evidence="9">
    <name type="scientific">Gongylonema pulchrum</name>
    <dbReference type="NCBI Taxonomy" id="637853"/>
    <lineage>
        <taxon>Eukaryota</taxon>
        <taxon>Metazoa</taxon>
        <taxon>Ecdysozoa</taxon>
        <taxon>Nematoda</taxon>
        <taxon>Chromadorea</taxon>
        <taxon>Rhabditida</taxon>
        <taxon>Spirurina</taxon>
        <taxon>Spiruromorpha</taxon>
        <taxon>Spiruroidea</taxon>
        <taxon>Gongylonematidae</taxon>
        <taxon>Gongylonema</taxon>
    </lineage>
</organism>
<dbReference type="WBParaSite" id="GPUH_0000576901-mRNA-1">
    <property type="protein sequence ID" value="GPUH_0000576901-mRNA-1"/>
    <property type="gene ID" value="GPUH_0000576901"/>
</dbReference>
<dbReference type="GO" id="GO:0005739">
    <property type="term" value="C:mitochondrion"/>
    <property type="evidence" value="ECO:0007669"/>
    <property type="project" value="TreeGrafter"/>
</dbReference>
<evidence type="ECO:0000256" key="2">
    <source>
        <dbReference type="ARBA" id="ARBA00006824"/>
    </source>
</evidence>
<evidence type="ECO:0000256" key="1">
    <source>
        <dbReference type="ARBA" id="ARBA00004141"/>
    </source>
</evidence>